<sequence>MASSVEKWVGFGSAVAGFALLWSRLPNRVHDEARHIITSLFPMVLAYFNPYEQITISKYSDDEQFRRNKLFELIAGSCIAINTRPWCSGKHELVFVFHKRHRELMQSSYLRDIILRGHEPGTKSRLS</sequence>
<name>A0A0E0BSK8_9ORYZ</name>
<dbReference type="HOGENOM" id="CLU_1973972_0_0_1"/>
<dbReference type="Proteomes" id="UP000026961">
    <property type="component" value="Chromosome 12"/>
</dbReference>
<evidence type="ECO:0000313" key="1">
    <source>
        <dbReference type="EnsemblPlants" id="OGLUM12G13190.1"/>
    </source>
</evidence>
<protein>
    <submittedName>
        <fullName evidence="1">Uncharacterized protein</fullName>
    </submittedName>
</protein>
<accession>A0A0E0BSK8</accession>
<evidence type="ECO:0000313" key="2">
    <source>
        <dbReference type="Proteomes" id="UP000026961"/>
    </source>
</evidence>
<reference evidence="1" key="1">
    <citation type="submission" date="2015-04" db="UniProtKB">
        <authorList>
            <consortium name="EnsemblPlants"/>
        </authorList>
    </citation>
    <scope>IDENTIFICATION</scope>
</reference>
<dbReference type="AlphaFoldDB" id="A0A0E0BSK8"/>
<reference evidence="1" key="2">
    <citation type="submission" date="2018-05" db="EMBL/GenBank/DDBJ databases">
        <title>OgluRS3 (Oryza glumaepatula Reference Sequence Version 3).</title>
        <authorList>
            <person name="Zhang J."/>
            <person name="Kudrna D."/>
            <person name="Lee S."/>
            <person name="Talag J."/>
            <person name="Welchert J."/>
            <person name="Wing R.A."/>
        </authorList>
    </citation>
    <scope>NUCLEOTIDE SEQUENCE [LARGE SCALE GENOMIC DNA]</scope>
</reference>
<organism evidence="1">
    <name type="scientific">Oryza glumipatula</name>
    <dbReference type="NCBI Taxonomy" id="40148"/>
    <lineage>
        <taxon>Eukaryota</taxon>
        <taxon>Viridiplantae</taxon>
        <taxon>Streptophyta</taxon>
        <taxon>Embryophyta</taxon>
        <taxon>Tracheophyta</taxon>
        <taxon>Spermatophyta</taxon>
        <taxon>Magnoliopsida</taxon>
        <taxon>Liliopsida</taxon>
        <taxon>Poales</taxon>
        <taxon>Poaceae</taxon>
        <taxon>BOP clade</taxon>
        <taxon>Oryzoideae</taxon>
        <taxon>Oryzeae</taxon>
        <taxon>Oryzinae</taxon>
        <taxon>Oryza</taxon>
    </lineage>
</organism>
<dbReference type="EnsemblPlants" id="OGLUM12G13190.1">
    <property type="protein sequence ID" value="OGLUM12G13190.1"/>
    <property type="gene ID" value="OGLUM12G13190"/>
</dbReference>
<proteinExistence type="predicted"/>
<dbReference type="Gramene" id="OGLUM12G13190.1">
    <property type="protein sequence ID" value="OGLUM12G13190.1"/>
    <property type="gene ID" value="OGLUM12G13190"/>
</dbReference>
<keyword evidence="2" id="KW-1185">Reference proteome</keyword>